<dbReference type="Proteomes" id="UP000606786">
    <property type="component" value="Unassembled WGS sequence"/>
</dbReference>
<protein>
    <submittedName>
        <fullName evidence="1">(Mediterranean fruit fly) hypothetical protein</fullName>
    </submittedName>
</protein>
<comment type="caution">
    <text evidence="1">The sequence shown here is derived from an EMBL/GenBank/DDBJ whole genome shotgun (WGS) entry which is preliminary data.</text>
</comment>
<reference evidence="1" key="1">
    <citation type="submission" date="2020-11" db="EMBL/GenBank/DDBJ databases">
        <authorList>
            <person name="Whitehead M."/>
        </authorList>
    </citation>
    <scope>NUCLEOTIDE SEQUENCE</scope>
    <source>
        <strain evidence="1">EGII</strain>
    </source>
</reference>
<dbReference type="AlphaFoldDB" id="A0A811V479"/>
<accession>A0A811V479</accession>
<evidence type="ECO:0000313" key="2">
    <source>
        <dbReference type="Proteomes" id="UP000606786"/>
    </source>
</evidence>
<organism evidence="1 2">
    <name type="scientific">Ceratitis capitata</name>
    <name type="common">Mediterranean fruit fly</name>
    <name type="synonym">Tephritis capitata</name>
    <dbReference type="NCBI Taxonomy" id="7213"/>
    <lineage>
        <taxon>Eukaryota</taxon>
        <taxon>Metazoa</taxon>
        <taxon>Ecdysozoa</taxon>
        <taxon>Arthropoda</taxon>
        <taxon>Hexapoda</taxon>
        <taxon>Insecta</taxon>
        <taxon>Pterygota</taxon>
        <taxon>Neoptera</taxon>
        <taxon>Endopterygota</taxon>
        <taxon>Diptera</taxon>
        <taxon>Brachycera</taxon>
        <taxon>Muscomorpha</taxon>
        <taxon>Tephritoidea</taxon>
        <taxon>Tephritidae</taxon>
        <taxon>Ceratitis</taxon>
        <taxon>Ceratitis</taxon>
    </lineage>
</organism>
<dbReference type="EMBL" id="CAJHJT010000034">
    <property type="protein sequence ID" value="CAD7005724.1"/>
    <property type="molecule type" value="Genomic_DNA"/>
</dbReference>
<keyword evidence="2" id="KW-1185">Reference proteome</keyword>
<name>A0A811V479_CERCA</name>
<proteinExistence type="predicted"/>
<feature type="non-terminal residue" evidence="1">
    <location>
        <position position="1"/>
    </location>
</feature>
<sequence length="82" mass="9834">NNSDDVFLTMQQQQQQKQQQQYATRNYIDYHCTVFIIDGSTRLPRTFKFAHLKQQQQEQHQKDRKLAFCNIFCATGCQFKVE</sequence>
<evidence type="ECO:0000313" key="1">
    <source>
        <dbReference type="EMBL" id="CAD7005724.1"/>
    </source>
</evidence>
<gene>
    <name evidence="1" type="ORF">CCAP1982_LOCUS14075</name>
</gene>